<dbReference type="Proteomes" id="UP000472267">
    <property type="component" value="Chromosome 15"/>
</dbReference>
<dbReference type="InterPro" id="IPR031327">
    <property type="entry name" value="MCM"/>
</dbReference>
<dbReference type="CDD" id="cd17754">
    <property type="entry name" value="MCM3"/>
    <property type="match status" value="1"/>
</dbReference>
<evidence type="ECO:0000256" key="13">
    <source>
        <dbReference type="RuleBase" id="RU004070"/>
    </source>
</evidence>
<evidence type="ECO:0000256" key="9">
    <source>
        <dbReference type="ARBA" id="ARBA00022840"/>
    </source>
</evidence>
<evidence type="ECO:0000256" key="8">
    <source>
        <dbReference type="ARBA" id="ARBA00022806"/>
    </source>
</evidence>
<dbReference type="PROSITE" id="PS00847">
    <property type="entry name" value="MCM_1"/>
    <property type="match status" value="1"/>
</dbReference>
<dbReference type="GO" id="GO:0006271">
    <property type="term" value="P:DNA strand elongation involved in DNA replication"/>
    <property type="evidence" value="ECO:0007669"/>
    <property type="project" value="TreeGrafter"/>
</dbReference>
<dbReference type="Ensembl" id="ENSSFAT00005029878.1">
    <property type="protein sequence ID" value="ENSSFAP00005028814.1"/>
    <property type="gene ID" value="ENSSFAG00005014654.1"/>
</dbReference>
<feature type="region of interest" description="Disordered" evidence="15">
    <location>
        <begin position="664"/>
        <end position="690"/>
    </location>
</feature>
<evidence type="ECO:0000313" key="17">
    <source>
        <dbReference type="Ensembl" id="ENSSFAP00005028814.1"/>
    </source>
</evidence>
<evidence type="ECO:0000259" key="16">
    <source>
        <dbReference type="PROSITE" id="PS50051"/>
    </source>
</evidence>
<dbReference type="PANTHER" id="PTHR11630">
    <property type="entry name" value="DNA REPLICATION LICENSING FACTOR MCM FAMILY MEMBER"/>
    <property type="match status" value="1"/>
</dbReference>
<evidence type="ECO:0000256" key="1">
    <source>
        <dbReference type="ARBA" id="ARBA00004123"/>
    </source>
</evidence>
<comment type="subunit">
    <text evidence="14">Component of the MCM2-7 complex.</text>
</comment>
<dbReference type="InterPro" id="IPR003593">
    <property type="entry name" value="AAA+_ATPase"/>
</dbReference>
<dbReference type="PRINTS" id="PR01657">
    <property type="entry name" value="MCMFAMILY"/>
</dbReference>
<feature type="domain" description="MCM C-terminal AAA(+) ATPase" evidence="16">
    <location>
        <begin position="294"/>
        <end position="500"/>
    </location>
</feature>
<feature type="compositionally biased region" description="Acidic residues" evidence="15">
    <location>
        <begin position="670"/>
        <end position="679"/>
    </location>
</feature>
<reference evidence="17" key="2">
    <citation type="submission" date="2025-08" db="UniProtKB">
        <authorList>
            <consortium name="Ensembl"/>
        </authorList>
    </citation>
    <scope>IDENTIFICATION</scope>
</reference>
<gene>
    <name evidence="17" type="primary">mcm3</name>
</gene>
<keyword evidence="7 14" id="KW-0378">Hydrolase</keyword>
<dbReference type="GO" id="GO:0005694">
    <property type="term" value="C:chromosome"/>
    <property type="evidence" value="ECO:0007669"/>
    <property type="project" value="UniProtKB-SubCell"/>
</dbReference>
<evidence type="ECO:0000256" key="12">
    <source>
        <dbReference type="ARBA" id="ARBA00023306"/>
    </source>
</evidence>
<proteinExistence type="inferred from homology"/>
<dbReference type="Gene3D" id="3.30.1640.10">
    <property type="entry name" value="mini-chromosome maintenance (MCM) complex, chain A, domain 1"/>
    <property type="match status" value="1"/>
</dbReference>
<keyword evidence="8 14" id="KW-0347">Helicase</keyword>
<dbReference type="Pfam" id="PF23191">
    <property type="entry name" value="WHD_MCM3_C"/>
    <property type="match status" value="1"/>
</dbReference>
<evidence type="ECO:0000256" key="3">
    <source>
        <dbReference type="ARBA" id="ARBA00008010"/>
    </source>
</evidence>
<evidence type="ECO:0000256" key="7">
    <source>
        <dbReference type="ARBA" id="ARBA00022801"/>
    </source>
</evidence>
<dbReference type="GO" id="GO:0005524">
    <property type="term" value="F:ATP binding"/>
    <property type="evidence" value="ECO:0007669"/>
    <property type="project" value="UniProtKB-UniRule"/>
</dbReference>
<accession>A0A672HIP6</accession>
<dbReference type="PROSITE" id="PS50051">
    <property type="entry name" value="MCM_2"/>
    <property type="match status" value="1"/>
</dbReference>
<dbReference type="SMART" id="SM00382">
    <property type="entry name" value="AAA"/>
    <property type="match status" value="1"/>
</dbReference>
<evidence type="ECO:0000256" key="15">
    <source>
        <dbReference type="SAM" id="MobiDB-lite"/>
    </source>
</evidence>
<evidence type="ECO:0000256" key="11">
    <source>
        <dbReference type="ARBA" id="ARBA00023242"/>
    </source>
</evidence>
<dbReference type="InterPro" id="IPR008046">
    <property type="entry name" value="Mcm3"/>
</dbReference>
<keyword evidence="4" id="KW-0158">Chromosome</keyword>
<comment type="similarity">
    <text evidence="3 13">Belongs to the MCM family.</text>
</comment>
<reference evidence="17" key="3">
    <citation type="submission" date="2025-09" db="UniProtKB">
        <authorList>
            <consortium name="Ensembl"/>
        </authorList>
    </citation>
    <scope>IDENTIFICATION</scope>
</reference>
<dbReference type="GO" id="GO:0003697">
    <property type="term" value="F:single-stranded DNA binding"/>
    <property type="evidence" value="ECO:0007669"/>
    <property type="project" value="TreeGrafter"/>
</dbReference>
<comment type="catalytic activity">
    <reaction evidence="14">
        <text>ATP + H2O = ADP + phosphate + H(+)</text>
        <dbReference type="Rhea" id="RHEA:13065"/>
        <dbReference type="ChEBI" id="CHEBI:15377"/>
        <dbReference type="ChEBI" id="CHEBI:15378"/>
        <dbReference type="ChEBI" id="CHEBI:30616"/>
        <dbReference type="ChEBI" id="CHEBI:43474"/>
        <dbReference type="ChEBI" id="CHEBI:456216"/>
        <dbReference type="EC" id="3.6.4.12"/>
    </reaction>
</comment>
<keyword evidence="12" id="KW-0131">Cell cycle</keyword>
<dbReference type="InterPro" id="IPR041562">
    <property type="entry name" value="MCM_lid"/>
</dbReference>
<keyword evidence="18" id="KW-1185">Reference proteome</keyword>
<dbReference type="Pfam" id="PF17207">
    <property type="entry name" value="MCM_OB"/>
    <property type="match status" value="1"/>
</dbReference>
<evidence type="ECO:0000256" key="6">
    <source>
        <dbReference type="ARBA" id="ARBA00022741"/>
    </source>
</evidence>
<dbReference type="GO" id="GO:0017116">
    <property type="term" value="F:single-stranded DNA helicase activity"/>
    <property type="evidence" value="ECO:0007669"/>
    <property type="project" value="TreeGrafter"/>
</dbReference>
<comment type="function">
    <text evidence="14">Acts as component of the MCM2-7 complex (MCM complex) which is the replicative helicase essential for 'once per cell cycle' DNA replication initiation and elongation in eukaryotic cells. The active ATPase sites in the MCM2-7 ring are formed through the interaction surfaces of two neighboring subunits such that a critical structure of a conserved arginine finger motif is provided in trans relative to the ATP-binding site of the Walker A box of the adjacent subunit. The six ATPase active sites, however, are likely to contribute differentially to the complex helicase activity.</text>
</comment>
<evidence type="ECO:0000256" key="5">
    <source>
        <dbReference type="ARBA" id="ARBA00022705"/>
    </source>
</evidence>
<evidence type="ECO:0000256" key="2">
    <source>
        <dbReference type="ARBA" id="ARBA00004286"/>
    </source>
</evidence>
<dbReference type="GO" id="GO:0000727">
    <property type="term" value="P:double-strand break repair via break-induced replication"/>
    <property type="evidence" value="ECO:0007669"/>
    <property type="project" value="TreeGrafter"/>
</dbReference>
<dbReference type="GO" id="GO:1902975">
    <property type="term" value="P:mitotic DNA replication initiation"/>
    <property type="evidence" value="ECO:0007669"/>
    <property type="project" value="TreeGrafter"/>
</dbReference>
<dbReference type="InterPro" id="IPR001208">
    <property type="entry name" value="MCM_dom"/>
</dbReference>
<dbReference type="InterPro" id="IPR027417">
    <property type="entry name" value="P-loop_NTPase"/>
</dbReference>
<keyword evidence="11 14" id="KW-0539">Nucleus</keyword>
<evidence type="ECO:0000256" key="10">
    <source>
        <dbReference type="ARBA" id="ARBA00023125"/>
    </source>
</evidence>
<evidence type="ECO:0000313" key="18">
    <source>
        <dbReference type="Proteomes" id="UP000472267"/>
    </source>
</evidence>
<dbReference type="Gene3D" id="3.40.50.300">
    <property type="entry name" value="P-loop containing nucleotide triphosphate hydrolases"/>
    <property type="match status" value="1"/>
</dbReference>
<keyword evidence="6 13" id="KW-0547">Nucleotide-binding</keyword>
<dbReference type="GO" id="GO:0016787">
    <property type="term" value="F:hydrolase activity"/>
    <property type="evidence" value="ECO:0007669"/>
    <property type="project" value="UniProtKB-KW"/>
</dbReference>
<dbReference type="InterPro" id="IPR033762">
    <property type="entry name" value="MCM_OB"/>
</dbReference>
<dbReference type="PRINTS" id="PR01659">
    <property type="entry name" value="MCMPROTEIN3"/>
</dbReference>
<dbReference type="Gene3D" id="2.20.28.10">
    <property type="match status" value="1"/>
</dbReference>
<keyword evidence="10 13" id="KW-0238">DNA-binding</keyword>
<dbReference type="InterPro" id="IPR027925">
    <property type="entry name" value="MCM_N"/>
</dbReference>
<dbReference type="Pfam" id="PF14551">
    <property type="entry name" value="MCM_N"/>
    <property type="match status" value="1"/>
</dbReference>
<keyword evidence="5 14" id="KW-0235">DNA replication</keyword>
<evidence type="ECO:0000256" key="14">
    <source>
        <dbReference type="RuleBase" id="RU368061"/>
    </source>
</evidence>
<reference evidence="17" key="1">
    <citation type="submission" date="2019-06" db="EMBL/GenBank/DDBJ databases">
        <authorList>
            <consortium name="Wellcome Sanger Institute Data Sharing"/>
        </authorList>
    </citation>
    <scope>NUCLEOTIDE SEQUENCE [LARGE SCALE GENOMIC DNA]</scope>
</reference>
<dbReference type="SMART" id="SM00350">
    <property type="entry name" value="MCM"/>
    <property type="match status" value="1"/>
</dbReference>
<dbReference type="Gene3D" id="2.40.50.140">
    <property type="entry name" value="Nucleic acid-binding proteins"/>
    <property type="match status" value="1"/>
</dbReference>
<organism evidence="17 18">
    <name type="scientific">Salarias fasciatus</name>
    <name type="common">Jewelled blenny</name>
    <name type="synonym">Blennius fasciatus</name>
    <dbReference type="NCBI Taxonomy" id="181472"/>
    <lineage>
        <taxon>Eukaryota</taxon>
        <taxon>Metazoa</taxon>
        <taxon>Chordata</taxon>
        <taxon>Craniata</taxon>
        <taxon>Vertebrata</taxon>
        <taxon>Euteleostomi</taxon>
        <taxon>Actinopterygii</taxon>
        <taxon>Neopterygii</taxon>
        <taxon>Teleostei</taxon>
        <taxon>Neoteleostei</taxon>
        <taxon>Acanthomorphata</taxon>
        <taxon>Ovalentaria</taxon>
        <taxon>Blenniimorphae</taxon>
        <taxon>Blenniiformes</taxon>
        <taxon>Blennioidei</taxon>
        <taxon>Blenniidae</taxon>
        <taxon>Salariinae</taxon>
        <taxon>Salarias</taxon>
    </lineage>
</organism>
<dbReference type="InterPro" id="IPR056575">
    <property type="entry name" value="WH_MCM3_C"/>
</dbReference>
<dbReference type="PANTHER" id="PTHR11630:SF106">
    <property type="entry name" value="DNA REPLICATION LICENSING FACTOR MCM3"/>
    <property type="match status" value="1"/>
</dbReference>
<dbReference type="Pfam" id="PF00493">
    <property type="entry name" value="MCM"/>
    <property type="match status" value="1"/>
</dbReference>
<dbReference type="InterPro" id="IPR018525">
    <property type="entry name" value="MCM_CS"/>
</dbReference>
<comment type="subcellular location">
    <subcellularLocation>
        <location evidence="2">Chromosome</location>
    </subcellularLocation>
    <subcellularLocation>
        <location evidence="1 14">Nucleus</location>
    </subcellularLocation>
</comment>
<dbReference type="AlphaFoldDB" id="A0A672HIP6"/>
<dbReference type="Pfam" id="PF17855">
    <property type="entry name" value="MCM_lid"/>
    <property type="match status" value="1"/>
</dbReference>
<dbReference type="FunFam" id="3.30.1640.10:FF:000002">
    <property type="entry name" value="DNA helicase"/>
    <property type="match status" value="1"/>
</dbReference>
<protein>
    <recommendedName>
        <fullName evidence="14">DNA replication licensing factor MCM3</fullName>
        <ecNumber evidence="14">3.6.4.12</ecNumber>
    </recommendedName>
</protein>
<dbReference type="EC" id="3.6.4.12" evidence="14"/>
<keyword evidence="9 13" id="KW-0067">ATP-binding</keyword>
<name>A0A672HIP6_SALFA</name>
<evidence type="ECO:0000256" key="4">
    <source>
        <dbReference type="ARBA" id="ARBA00022454"/>
    </source>
</evidence>
<sequence>MATDVVDDQEMREAQRDYLDFLDDDQDQGIYQSKVRDMISENKARLIVNINDLRRRNDVRAAKLMNNAFEELLAFQRALKELVASVDATYAKQYEEFFVGLEGSFGSKHVSPRTLTSRLLGSMVCVEGIITKCSLVRPKVVRSVHYCPATKKTMERKYTDMTSLDAFPSTALYPTKDEENNPLETEFGLSTYKDHQTITVQEMPEKAPAGQLPRSVDIILDNDLVDVVKPGDRVQVVGTYRCLPGKKGGFTSGTFRTIMIACNVKQMSKEVSPHFSAGDVAKIRNFSQSRSIDVFDQLARSLAPSIHGHEYIKKAILCMLLGGVEKVLENGSRIRGDINVLLIGDPSVAKSQLLRYVLHTAPRAIPTTGRGSSGVGLTAAVTTDQETGERRLEAGAMVLADRGVVCIDEFDKMSDMDRTAIHEVMEQGRVTIAKAGIHARLNARCSVLAAANPVYGRYDQYKTPMENIGLQDSLLSRFDLLFIMLDQMDPEQDREISDHVLRMHRYRDPHEQEGAAMALGGTVDVLATEDPDAAVEEHEELQVYEKHNNLLHGSKRKRDKVVSKEFMRKYIHIAKSVSPVLTQEAANHIAEEYSRLRSQEQLGADIARTSPVTARTLETLIRLATAHAKARMSKAVELEDSEVAVELVQFAYFKKVLEKVKKRSRQERDEGSEDEEPEETQPSQKTQRKRWRLRLGEEPMDATLQAEAAQLSAERLKEFKSSLFAVFQSAHAQSVKMAALVEDVNRERRERFSEAEVRAALARMQDDNQVMVADDIVFLI</sequence>
<dbReference type="SUPFAM" id="SSF50249">
    <property type="entry name" value="Nucleic acid-binding proteins"/>
    <property type="match status" value="1"/>
</dbReference>
<dbReference type="GO" id="GO:0042555">
    <property type="term" value="C:MCM complex"/>
    <property type="evidence" value="ECO:0007669"/>
    <property type="project" value="UniProtKB-UniRule"/>
</dbReference>
<dbReference type="SUPFAM" id="SSF52540">
    <property type="entry name" value="P-loop containing nucleoside triphosphate hydrolases"/>
    <property type="match status" value="1"/>
</dbReference>
<dbReference type="InterPro" id="IPR012340">
    <property type="entry name" value="NA-bd_OB-fold"/>
</dbReference>
<dbReference type="GO" id="GO:0005634">
    <property type="term" value="C:nucleus"/>
    <property type="evidence" value="ECO:0007669"/>
    <property type="project" value="UniProtKB-SubCell"/>
</dbReference>
<dbReference type="FunFam" id="2.20.28.10:FF:000006">
    <property type="entry name" value="DNA helicase"/>
    <property type="match status" value="1"/>
</dbReference>